<name>A0A9W7L981_9STRA</name>
<dbReference type="AlphaFoldDB" id="A0A9W7L981"/>
<organism evidence="3 4">
    <name type="scientific">Triparma columacea</name>
    <dbReference type="NCBI Taxonomy" id="722753"/>
    <lineage>
        <taxon>Eukaryota</taxon>
        <taxon>Sar</taxon>
        <taxon>Stramenopiles</taxon>
        <taxon>Ochrophyta</taxon>
        <taxon>Bolidophyceae</taxon>
        <taxon>Parmales</taxon>
        <taxon>Triparmaceae</taxon>
        <taxon>Triparma</taxon>
    </lineage>
</organism>
<proteinExistence type="predicted"/>
<dbReference type="InterPro" id="IPR001214">
    <property type="entry name" value="SET_dom"/>
</dbReference>
<dbReference type="OrthoDB" id="196965at2759"/>
<feature type="signal peptide" evidence="1">
    <location>
        <begin position="1"/>
        <end position="21"/>
    </location>
</feature>
<evidence type="ECO:0000313" key="4">
    <source>
        <dbReference type="Proteomes" id="UP001165065"/>
    </source>
</evidence>
<dbReference type="PROSITE" id="PS50280">
    <property type="entry name" value="SET"/>
    <property type="match status" value="1"/>
</dbReference>
<dbReference type="Pfam" id="PF00856">
    <property type="entry name" value="SET"/>
    <property type="match status" value="1"/>
</dbReference>
<sequence>MVSSSIIIMMILASVLNGSEGFAATKTAKSGGFGAKKVDPMATHRLDNSLETMKLVEFINNAGGKCNEKAKIASVKNAMRGLVCTKDIKKGETICSLPSSIALALSDPNAEDVDVVEAAGNYLDWYLNNAERMEYFEPYLSSLPTDGGDEFSPTPDYFSMEEIAELEFPKMIEKTMSRIEKISEVAKAKGVSEEDLRYYAWLTSSRSFNIRLSIEDEGAKAKSVRVLVPFFDMINHSPSSNAEFDILDPELDDSTFVIRAKRNIREGQEVTIGYGSGGFSSLDLFGEYGFVDPLDKMESDEKNVKKGPLQRKPVTPDERMMAKEEERMKGNWDGWQTTLEDDVKEFIDCEPGSTRARILEFRVKLKRAGGWEGAGE</sequence>
<dbReference type="Proteomes" id="UP001165065">
    <property type="component" value="Unassembled WGS sequence"/>
</dbReference>
<gene>
    <name evidence="3" type="ORF">TrCOL_g13420</name>
</gene>
<feature type="domain" description="SET" evidence="2">
    <location>
        <begin position="68"/>
        <end position="275"/>
    </location>
</feature>
<accession>A0A9W7L981</accession>
<evidence type="ECO:0000256" key="1">
    <source>
        <dbReference type="SAM" id="SignalP"/>
    </source>
</evidence>
<evidence type="ECO:0000313" key="3">
    <source>
        <dbReference type="EMBL" id="GMI41220.1"/>
    </source>
</evidence>
<protein>
    <recommendedName>
        <fullName evidence="2">SET domain-containing protein</fullName>
    </recommendedName>
</protein>
<reference evidence="4" key="1">
    <citation type="journal article" date="2023" name="Commun. Biol.">
        <title>Genome analysis of Parmales, the sister group of diatoms, reveals the evolutionary specialization of diatoms from phago-mixotrophs to photoautotrophs.</title>
        <authorList>
            <person name="Ban H."/>
            <person name="Sato S."/>
            <person name="Yoshikawa S."/>
            <person name="Yamada K."/>
            <person name="Nakamura Y."/>
            <person name="Ichinomiya M."/>
            <person name="Sato N."/>
            <person name="Blanc-Mathieu R."/>
            <person name="Endo H."/>
            <person name="Kuwata A."/>
            <person name="Ogata H."/>
        </authorList>
    </citation>
    <scope>NUCLEOTIDE SEQUENCE [LARGE SCALE GENOMIC DNA]</scope>
</reference>
<dbReference type="PANTHER" id="PTHR13271:SF151">
    <property type="entry name" value="SET DOMAIN-CONTAINING PROTEIN 4"/>
    <property type="match status" value="1"/>
</dbReference>
<dbReference type="Gene3D" id="3.90.1410.10">
    <property type="entry name" value="set domain protein methyltransferase, domain 1"/>
    <property type="match status" value="1"/>
</dbReference>
<feature type="chain" id="PRO_5040852629" description="SET domain-containing protein" evidence="1">
    <location>
        <begin position="22"/>
        <end position="376"/>
    </location>
</feature>
<keyword evidence="4" id="KW-1185">Reference proteome</keyword>
<dbReference type="EMBL" id="BRYA01000145">
    <property type="protein sequence ID" value="GMI41220.1"/>
    <property type="molecule type" value="Genomic_DNA"/>
</dbReference>
<evidence type="ECO:0000259" key="2">
    <source>
        <dbReference type="PROSITE" id="PS50280"/>
    </source>
</evidence>
<keyword evidence="1" id="KW-0732">Signal</keyword>
<dbReference type="InterPro" id="IPR050600">
    <property type="entry name" value="SETD3_SETD6_MTase"/>
</dbReference>
<dbReference type="SMART" id="SM00317">
    <property type="entry name" value="SET"/>
    <property type="match status" value="1"/>
</dbReference>
<dbReference type="InterPro" id="IPR046341">
    <property type="entry name" value="SET_dom_sf"/>
</dbReference>
<comment type="caution">
    <text evidence="3">The sequence shown here is derived from an EMBL/GenBank/DDBJ whole genome shotgun (WGS) entry which is preliminary data.</text>
</comment>
<dbReference type="GO" id="GO:0016279">
    <property type="term" value="F:protein-lysine N-methyltransferase activity"/>
    <property type="evidence" value="ECO:0007669"/>
    <property type="project" value="TreeGrafter"/>
</dbReference>
<dbReference type="SUPFAM" id="SSF82199">
    <property type="entry name" value="SET domain"/>
    <property type="match status" value="1"/>
</dbReference>
<dbReference type="CDD" id="cd10527">
    <property type="entry name" value="SET_LSMT"/>
    <property type="match status" value="1"/>
</dbReference>
<dbReference type="PANTHER" id="PTHR13271">
    <property type="entry name" value="UNCHARACTERIZED PUTATIVE METHYLTRANSFERASE"/>
    <property type="match status" value="1"/>
</dbReference>